<reference evidence="3 4" key="2">
    <citation type="submission" date="2011-11" db="EMBL/GenBank/DDBJ databases">
        <authorList>
            <consortium name="US DOE Joint Genome Institute"/>
            <person name="Lucas S."/>
            <person name="Han J."/>
            <person name="Lapidus A."/>
            <person name="Cheng J.-F."/>
            <person name="Goodwin L."/>
            <person name="Pitluck S."/>
            <person name="Peters L."/>
            <person name="Ovchinnikova G."/>
            <person name="Zhang X."/>
            <person name="Detter J.C."/>
            <person name="Han C."/>
            <person name="Tapia R."/>
            <person name="Land M."/>
            <person name="Hauser L."/>
            <person name="Kyrpides N."/>
            <person name="Ivanova N."/>
            <person name="Pagani I."/>
            <person name="Vogl K."/>
            <person name="Liu Z."/>
            <person name="Overmann J."/>
            <person name="Frigaard N.-U."/>
            <person name="Bryant D."/>
            <person name="Woyke T."/>
        </authorList>
    </citation>
    <scope>NUCLEOTIDE SEQUENCE [LARGE SCALE GENOMIC DNA]</scope>
    <source>
        <strain evidence="3 4">970</strain>
    </source>
</reference>
<evidence type="ECO:0000259" key="2">
    <source>
        <dbReference type="PROSITE" id="PS50975"/>
    </source>
</evidence>
<accession>H8Z4F8</accession>
<feature type="domain" description="ATP-grasp" evidence="2">
    <location>
        <begin position="115"/>
        <end position="303"/>
    </location>
</feature>
<dbReference type="OrthoDB" id="5762792at2"/>
<dbReference type="AlphaFoldDB" id="H8Z4F8"/>
<evidence type="ECO:0000313" key="4">
    <source>
        <dbReference type="Proteomes" id="UP000002964"/>
    </source>
</evidence>
<dbReference type="GO" id="GO:0005524">
    <property type="term" value="F:ATP binding"/>
    <property type="evidence" value="ECO:0007669"/>
    <property type="project" value="UniProtKB-UniRule"/>
</dbReference>
<dbReference type="InterPro" id="IPR013815">
    <property type="entry name" value="ATP_grasp_subdomain_1"/>
</dbReference>
<dbReference type="Proteomes" id="UP000002964">
    <property type="component" value="Unassembled WGS sequence"/>
</dbReference>
<dbReference type="eggNOG" id="COG2232">
    <property type="taxonomic scope" value="Bacteria"/>
</dbReference>
<organism evidence="3 4">
    <name type="scientific">Thiorhodovibrio frisius</name>
    <dbReference type="NCBI Taxonomy" id="631362"/>
    <lineage>
        <taxon>Bacteria</taxon>
        <taxon>Pseudomonadati</taxon>
        <taxon>Pseudomonadota</taxon>
        <taxon>Gammaproteobacteria</taxon>
        <taxon>Chromatiales</taxon>
        <taxon>Chromatiaceae</taxon>
        <taxon>Thiorhodovibrio</taxon>
    </lineage>
</organism>
<sequence>MGRRILNHDIMNCTADGVLGNHLYSGRAVGISNTDDILMLHPQLQHDWDALCAHYQRIGLDHSRQVVWDVDRGRLSDFADHQPSLFFFGPEEHQVRPDPAWHDAVVSMNCKNAFMTHAERLGVPVPLTRCFADVGAIGEHAIAETQFPCYLKASVSVSGVGIFRCTDADALRRACSELAPGTAVQIQQEVRAETFLNLQYQSDNGRAERLAATEQVLDGYVHQGNRHPAAHAPWELVDPLADWLGEVGMRGVFAFDLAVIEEPDGNEYLAIECNPRFNGASYPTLIAQKLGISDWLALAFGTRHRRLADLDLSGLEYNPATGTGVVLVNWGPIQVGKFLALLAGKRDRQQALAVELQGRL</sequence>
<dbReference type="SUPFAM" id="SSF56059">
    <property type="entry name" value="Glutathione synthetase ATP-binding domain-like"/>
    <property type="match status" value="1"/>
</dbReference>
<proteinExistence type="predicted"/>
<protein>
    <recommendedName>
        <fullName evidence="2">ATP-grasp domain-containing protein</fullName>
    </recommendedName>
</protein>
<evidence type="ECO:0000313" key="3">
    <source>
        <dbReference type="EMBL" id="EIC20215.1"/>
    </source>
</evidence>
<dbReference type="GO" id="GO:0046872">
    <property type="term" value="F:metal ion binding"/>
    <property type="evidence" value="ECO:0007669"/>
    <property type="project" value="InterPro"/>
</dbReference>
<dbReference type="InterPro" id="IPR011761">
    <property type="entry name" value="ATP-grasp"/>
</dbReference>
<dbReference type="RefSeq" id="WP_009150618.1">
    <property type="nucleotide sequence ID" value="NZ_CP121471.1"/>
</dbReference>
<dbReference type="Gene3D" id="3.30.1490.20">
    <property type="entry name" value="ATP-grasp fold, A domain"/>
    <property type="match status" value="1"/>
</dbReference>
<keyword evidence="1" id="KW-0067">ATP-binding</keyword>
<evidence type="ECO:0000256" key="1">
    <source>
        <dbReference type="PROSITE-ProRule" id="PRU00409"/>
    </source>
</evidence>
<gene>
    <name evidence="3" type="ORF">Thi970DRAFT_03838</name>
</gene>
<keyword evidence="1" id="KW-0547">Nucleotide-binding</keyword>
<dbReference type="HOGENOM" id="CLU_756281_0_0_6"/>
<dbReference type="EMBL" id="JH603170">
    <property type="protein sequence ID" value="EIC20215.1"/>
    <property type="molecule type" value="Genomic_DNA"/>
</dbReference>
<dbReference type="PROSITE" id="PS50975">
    <property type="entry name" value="ATP_GRASP"/>
    <property type="match status" value="1"/>
</dbReference>
<dbReference type="STRING" id="631362.Thi970DRAFT_03838"/>
<keyword evidence="4" id="KW-1185">Reference proteome</keyword>
<name>H8Z4F8_9GAMM</name>
<reference evidence="4" key="1">
    <citation type="submission" date="2011-06" db="EMBL/GenBank/DDBJ databases">
        <authorList>
            <consortium name="US DOE Joint Genome Institute (JGI-PGF)"/>
            <person name="Lucas S."/>
            <person name="Han J."/>
            <person name="Lapidus A."/>
            <person name="Cheng J.-F."/>
            <person name="Goodwin L."/>
            <person name="Pitluck S."/>
            <person name="Peters L."/>
            <person name="Land M.L."/>
            <person name="Hauser L."/>
            <person name="Vogl K."/>
            <person name="Liu Z."/>
            <person name="Overmann J."/>
            <person name="Frigaard N.-U."/>
            <person name="Bryant D.A."/>
            <person name="Woyke T.J."/>
        </authorList>
    </citation>
    <scope>NUCLEOTIDE SEQUENCE [LARGE SCALE GENOMIC DNA]</scope>
    <source>
        <strain evidence="4">970</strain>
    </source>
</reference>
<dbReference type="GO" id="GO:0003824">
    <property type="term" value="F:catalytic activity"/>
    <property type="evidence" value="ECO:0007669"/>
    <property type="project" value="UniProtKB-ARBA"/>
</dbReference>